<dbReference type="SUPFAM" id="SSF55729">
    <property type="entry name" value="Acyl-CoA N-acyltransferases (Nat)"/>
    <property type="match status" value="1"/>
</dbReference>
<dbReference type="RefSeq" id="WP_068141527.1">
    <property type="nucleotide sequence ID" value="NZ_CP042914.1"/>
</dbReference>
<dbReference type="InterPro" id="IPR016181">
    <property type="entry name" value="Acyl_CoA_acyltransferase"/>
</dbReference>
<dbReference type="PANTHER" id="PTHR41368:SF1">
    <property type="entry name" value="PROTEIN YGHO"/>
    <property type="match status" value="1"/>
</dbReference>
<evidence type="ECO:0000313" key="2">
    <source>
        <dbReference type="Proteomes" id="UP000325286"/>
    </source>
</evidence>
<dbReference type="OrthoDB" id="9806005at2"/>
<accession>A0A5B9QW82</accession>
<name>A0A5B9QW82_9BACT</name>
<dbReference type="EMBL" id="CP042914">
    <property type="protein sequence ID" value="QEG42040.1"/>
    <property type="molecule type" value="Genomic_DNA"/>
</dbReference>
<protein>
    <recommendedName>
        <fullName evidence="3">N-acetyltransferase domain-containing protein</fullName>
    </recommendedName>
</protein>
<dbReference type="AlphaFoldDB" id="A0A5B9QW82"/>
<dbReference type="PANTHER" id="PTHR41368">
    <property type="entry name" value="PROTEIN YGHO"/>
    <property type="match status" value="1"/>
</dbReference>
<organism evidence="1 2">
    <name type="scientific">Roseimaritima ulvae</name>
    <dbReference type="NCBI Taxonomy" id="980254"/>
    <lineage>
        <taxon>Bacteria</taxon>
        <taxon>Pseudomonadati</taxon>
        <taxon>Planctomycetota</taxon>
        <taxon>Planctomycetia</taxon>
        <taxon>Pirellulales</taxon>
        <taxon>Pirellulaceae</taxon>
        <taxon>Roseimaritima</taxon>
    </lineage>
</organism>
<keyword evidence="2" id="KW-1185">Reference proteome</keyword>
<evidence type="ECO:0008006" key="3">
    <source>
        <dbReference type="Google" id="ProtNLM"/>
    </source>
</evidence>
<dbReference type="Proteomes" id="UP000325286">
    <property type="component" value="Chromosome"/>
</dbReference>
<dbReference type="Gene3D" id="3.40.630.30">
    <property type="match status" value="1"/>
</dbReference>
<evidence type="ECO:0000313" key="1">
    <source>
        <dbReference type="EMBL" id="QEG42040.1"/>
    </source>
</evidence>
<sequence>MSTTVLPVKTSGDVRRFLELPWQLYRDDPLWVPPFRRNQRELAGFARHPFYKTATSQAFLATDSSGRAVGRILAIDNPVHNQQHGDNLGFFGFFEATQQEGVATSLFAEASDWLRQRGRDGIRGPVSPSMNYECGLLVDGFDQPPTFLMPYNPRYYGEMFEAAGFAKVQDLFTYTGLVREMKSDNHDRLAFIADKVLKRTGVQIRPLAPFRIRQEMKIFRDIYNRSFSEMWGFVPLSEPEVDHFASDLRFLVVPNFASFAEVEGEAVGIQLGLLDFSPIIKAIDGRLFPWGFLKLLFGKRKLKRLRLISTFVVPDFQASKGIGPALITRMIPGFESWGIEELEFSWVAESNLPSRAALVRSNTAITKTHRIYEKPL</sequence>
<reference evidence="1 2" key="1">
    <citation type="submission" date="2019-08" db="EMBL/GenBank/DDBJ databases">
        <title>Deep-cultivation of Planctomycetes and their phenomic and genomic characterization uncovers novel biology.</title>
        <authorList>
            <person name="Wiegand S."/>
            <person name="Jogler M."/>
            <person name="Boedeker C."/>
            <person name="Pinto D."/>
            <person name="Vollmers J."/>
            <person name="Rivas-Marin E."/>
            <person name="Kohn T."/>
            <person name="Peeters S.H."/>
            <person name="Heuer A."/>
            <person name="Rast P."/>
            <person name="Oberbeckmann S."/>
            <person name="Bunk B."/>
            <person name="Jeske O."/>
            <person name="Meyerdierks A."/>
            <person name="Storesund J.E."/>
            <person name="Kallscheuer N."/>
            <person name="Luecker S."/>
            <person name="Lage O.M."/>
            <person name="Pohl T."/>
            <person name="Merkel B.J."/>
            <person name="Hornburger P."/>
            <person name="Mueller R.-W."/>
            <person name="Bruemmer F."/>
            <person name="Labrenz M."/>
            <person name="Spormann A.M."/>
            <person name="Op den Camp H."/>
            <person name="Overmann J."/>
            <person name="Amann R."/>
            <person name="Jetten M.S.M."/>
            <person name="Mascher T."/>
            <person name="Medema M.H."/>
            <person name="Devos D.P."/>
            <person name="Kaster A.-K."/>
            <person name="Ovreas L."/>
            <person name="Rohde M."/>
            <person name="Galperin M.Y."/>
            <person name="Jogler C."/>
        </authorList>
    </citation>
    <scope>NUCLEOTIDE SEQUENCE [LARGE SCALE GENOMIC DNA]</scope>
    <source>
        <strain evidence="1 2">UC8</strain>
    </source>
</reference>
<dbReference type="KEGG" id="rul:UC8_40700"/>
<proteinExistence type="predicted"/>
<dbReference type="InterPro" id="IPR039968">
    <property type="entry name" value="BcerS-like"/>
</dbReference>
<gene>
    <name evidence="1" type="ORF">UC8_40700</name>
</gene>